<evidence type="ECO:0000313" key="1">
    <source>
        <dbReference type="EMBL" id="GIY74108.1"/>
    </source>
</evidence>
<accession>A0AAV4VVF4</accession>
<gene>
    <name evidence="1" type="ORF">CDAR_66271</name>
</gene>
<dbReference type="AlphaFoldDB" id="A0AAV4VVF4"/>
<protein>
    <submittedName>
        <fullName evidence="1">Uncharacterized protein</fullName>
    </submittedName>
</protein>
<evidence type="ECO:0000313" key="2">
    <source>
        <dbReference type="Proteomes" id="UP001054837"/>
    </source>
</evidence>
<reference evidence="1 2" key="1">
    <citation type="submission" date="2021-06" db="EMBL/GenBank/DDBJ databases">
        <title>Caerostris darwini draft genome.</title>
        <authorList>
            <person name="Kono N."/>
            <person name="Arakawa K."/>
        </authorList>
    </citation>
    <scope>NUCLEOTIDE SEQUENCE [LARGE SCALE GENOMIC DNA]</scope>
</reference>
<dbReference type="Proteomes" id="UP001054837">
    <property type="component" value="Unassembled WGS sequence"/>
</dbReference>
<keyword evidence="2" id="KW-1185">Reference proteome</keyword>
<dbReference type="EMBL" id="BPLQ01013698">
    <property type="protein sequence ID" value="GIY74108.1"/>
    <property type="molecule type" value="Genomic_DNA"/>
</dbReference>
<comment type="caution">
    <text evidence="1">The sequence shown here is derived from an EMBL/GenBank/DDBJ whole genome shotgun (WGS) entry which is preliminary data.</text>
</comment>
<organism evidence="1 2">
    <name type="scientific">Caerostris darwini</name>
    <dbReference type="NCBI Taxonomy" id="1538125"/>
    <lineage>
        <taxon>Eukaryota</taxon>
        <taxon>Metazoa</taxon>
        <taxon>Ecdysozoa</taxon>
        <taxon>Arthropoda</taxon>
        <taxon>Chelicerata</taxon>
        <taxon>Arachnida</taxon>
        <taxon>Araneae</taxon>
        <taxon>Araneomorphae</taxon>
        <taxon>Entelegynae</taxon>
        <taxon>Araneoidea</taxon>
        <taxon>Araneidae</taxon>
        <taxon>Caerostris</taxon>
    </lineage>
</organism>
<name>A0AAV4VVF4_9ARAC</name>
<sequence length="69" mass="7578">METPAGEAINGCSDMVSRGPRYQWKHQLVKLSMTAVTWLHTALGISRSWLDSTLRFAMTSALSLPCPAV</sequence>
<proteinExistence type="predicted"/>